<evidence type="ECO:0000313" key="2">
    <source>
        <dbReference type="EMBL" id="NMF95241.1"/>
    </source>
</evidence>
<name>A0ABX1N7H8_9RHOO</name>
<sequence length="161" mass="17528">MRKTVLFLLVAALHPAAAVETGHTRLRGVQPGTTATNPSAAEATEVAAVDRVEAGYWAITVEELQRARHLMHGPRGAFSVSNISPVEVLGIHARSDAERDRYAELFTKLLHDDAQRVLAWQRAGDAAMRRLFPHDKAIDFGRAPNTPSLPNWYFAPGGAAP</sequence>
<dbReference type="RefSeq" id="WP_169200437.1">
    <property type="nucleotide sequence ID" value="NZ_WTVH02000010.1"/>
</dbReference>
<feature type="signal peptide" evidence="1">
    <location>
        <begin position="1"/>
        <end position="18"/>
    </location>
</feature>
<evidence type="ECO:0000256" key="1">
    <source>
        <dbReference type="SAM" id="SignalP"/>
    </source>
</evidence>
<comment type="caution">
    <text evidence="2">The sequence shown here is derived from an EMBL/GenBank/DDBJ whole genome shotgun (WGS) entry which is preliminary data.</text>
</comment>
<keyword evidence="3" id="KW-1185">Reference proteome</keyword>
<organism evidence="2 3">
    <name type="scientific">Aromatoleum buckelii</name>
    <dbReference type="NCBI Taxonomy" id="200254"/>
    <lineage>
        <taxon>Bacteria</taxon>
        <taxon>Pseudomonadati</taxon>
        <taxon>Pseudomonadota</taxon>
        <taxon>Betaproteobacteria</taxon>
        <taxon>Rhodocyclales</taxon>
        <taxon>Rhodocyclaceae</taxon>
        <taxon>Aromatoleum</taxon>
    </lineage>
</organism>
<dbReference type="Proteomes" id="UP000601990">
    <property type="component" value="Unassembled WGS sequence"/>
</dbReference>
<reference evidence="2" key="1">
    <citation type="submission" date="2019-12" db="EMBL/GenBank/DDBJ databases">
        <title>Comparative genomics gives insights into the taxonomy of the Azoarcus-Aromatoleum group and reveals separate origins of nif in the plant-associated Azoarcus and non-plant-associated Aromatoleum sub-groups.</title>
        <authorList>
            <person name="Lafos M."/>
            <person name="Maluk M."/>
            <person name="Batista M."/>
            <person name="Junghare M."/>
            <person name="Carmona M."/>
            <person name="Faoro H."/>
            <person name="Cruz L.M."/>
            <person name="Battistoni F."/>
            <person name="De Souza E."/>
            <person name="Pedrosa F."/>
            <person name="Chen W.-M."/>
            <person name="Poole P.S."/>
            <person name="Dixon R.A."/>
            <person name="James E.K."/>
        </authorList>
    </citation>
    <scope>NUCLEOTIDE SEQUENCE</scope>
    <source>
        <strain evidence="2">U120</strain>
    </source>
</reference>
<protein>
    <submittedName>
        <fullName evidence="2">Uncharacterized protein</fullName>
    </submittedName>
</protein>
<evidence type="ECO:0000313" key="3">
    <source>
        <dbReference type="Proteomes" id="UP000601990"/>
    </source>
</evidence>
<dbReference type="EMBL" id="WTVH01000055">
    <property type="protein sequence ID" value="NMF95241.1"/>
    <property type="molecule type" value="Genomic_DNA"/>
</dbReference>
<gene>
    <name evidence="2" type="ORF">GO608_18185</name>
</gene>
<proteinExistence type="predicted"/>
<keyword evidence="1" id="KW-0732">Signal</keyword>
<accession>A0ABX1N7H8</accession>
<feature type="chain" id="PRO_5045461086" evidence="1">
    <location>
        <begin position="19"/>
        <end position="161"/>
    </location>
</feature>